<dbReference type="InterPro" id="IPR017853">
    <property type="entry name" value="GH"/>
</dbReference>
<dbReference type="CDD" id="cd14752">
    <property type="entry name" value="GH31_N"/>
    <property type="match status" value="1"/>
</dbReference>
<dbReference type="InterPro" id="IPR030458">
    <property type="entry name" value="Glyco_hydro_31_AS"/>
</dbReference>
<dbReference type="GO" id="GO:0071555">
    <property type="term" value="P:cell wall organization"/>
    <property type="evidence" value="ECO:0007669"/>
    <property type="project" value="UniProtKB-KW"/>
</dbReference>
<keyword evidence="12" id="KW-0119">Carbohydrate metabolism</keyword>
<dbReference type="Gene3D" id="2.60.40.1180">
    <property type="entry name" value="Golgi alpha-mannosidase II"/>
    <property type="match status" value="2"/>
</dbReference>
<evidence type="ECO:0000256" key="9">
    <source>
        <dbReference type="ARBA" id="ARBA00022729"/>
    </source>
</evidence>
<gene>
    <name evidence="22" type="ORF">B7463_g3002</name>
</gene>
<comment type="catalytic activity">
    <reaction evidence="2">
        <text>Hydrolysis of terminal, non-reducing (1-&gt;4)-linked alpha-D-glucose residues with release of alpha-D-glucose.</text>
        <dbReference type="EC" id="3.2.1.20"/>
    </reaction>
</comment>
<dbReference type="GO" id="GO:0030246">
    <property type="term" value="F:carbohydrate binding"/>
    <property type="evidence" value="ECO:0007669"/>
    <property type="project" value="InterPro"/>
</dbReference>
<dbReference type="GO" id="GO:0008422">
    <property type="term" value="F:beta-glucosidase activity"/>
    <property type="evidence" value="ECO:0007669"/>
    <property type="project" value="UniProtKB-EC"/>
</dbReference>
<evidence type="ECO:0000256" key="16">
    <source>
        <dbReference type="ARBA" id="ARBA00025512"/>
    </source>
</evidence>
<evidence type="ECO:0000313" key="23">
    <source>
        <dbReference type="Proteomes" id="UP000258309"/>
    </source>
</evidence>
<comment type="subcellular location">
    <subcellularLocation>
        <location evidence="3">Secreted</location>
    </subcellularLocation>
</comment>
<dbReference type="InterPro" id="IPR000322">
    <property type="entry name" value="Glyco_hydro_31_TIM"/>
</dbReference>
<dbReference type="PANTHER" id="PTHR22762:SF67">
    <property type="entry name" value="ALPHA_BETA-GLUCOSIDASE AGDC-RELATED"/>
    <property type="match status" value="1"/>
</dbReference>
<dbReference type="EC" id="3.2.1.20" evidence="5"/>
<name>A0A3E2HJ56_SCYLI</name>
<reference evidence="22 23" key="1">
    <citation type="submission" date="2018-05" db="EMBL/GenBank/DDBJ databases">
        <title>Draft genome sequence of Scytalidium lignicola DSM 105466, a ubiquitous saprotrophic fungus.</title>
        <authorList>
            <person name="Buettner E."/>
            <person name="Gebauer A.M."/>
            <person name="Hofrichter M."/>
            <person name="Liers C."/>
            <person name="Kellner H."/>
        </authorList>
    </citation>
    <scope>NUCLEOTIDE SEQUENCE [LARGE SCALE GENOMIC DNA]</scope>
    <source>
        <strain evidence="22 23">DSM 105466</strain>
    </source>
</reference>
<keyword evidence="9" id="KW-0732">Signal</keyword>
<dbReference type="Pfam" id="PF13802">
    <property type="entry name" value="Gal_mutarotas_2"/>
    <property type="match status" value="1"/>
</dbReference>
<feature type="region of interest" description="Disordered" evidence="18">
    <location>
        <begin position="550"/>
        <end position="582"/>
    </location>
</feature>
<evidence type="ECO:0000256" key="8">
    <source>
        <dbReference type="ARBA" id="ARBA00022525"/>
    </source>
</evidence>
<evidence type="ECO:0000256" key="12">
    <source>
        <dbReference type="ARBA" id="ARBA00023277"/>
    </source>
</evidence>
<keyword evidence="14" id="KW-0961">Cell wall biogenesis/degradation</keyword>
<comment type="catalytic activity">
    <reaction evidence="1">
        <text>Hydrolysis of terminal, non-reducing beta-D-glucosyl residues with release of beta-D-glucose.</text>
        <dbReference type="EC" id="3.2.1.21"/>
    </reaction>
</comment>
<dbReference type="PROSITE" id="PS00129">
    <property type="entry name" value="GLYCOSYL_HYDROL_F31_1"/>
    <property type="match status" value="1"/>
</dbReference>
<accession>A0A3E2HJ56</accession>
<dbReference type="SUPFAM" id="SSF51445">
    <property type="entry name" value="(Trans)glycosidases"/>
    <property type="match status" value="1"/>
</dbReference>
<dbReference type="GO" id="GO:0005576">
    <property type="term" value="C:extracellular region"/>
    <property type="evidence" value="ECO:0007669"/>
    <property type="project" value="UniProtKB-SubCell"/>
</dbReference>
<dbReference type="GO" id="GO:0000272">
    <property type="term" value="P:polysaccharide catabolic process"/>
    <property type="evidence" value="ECO:0007669"/>
    <property type="project" value="UniProtKB-KW"/>
</dbReference>
<feature type="coiled-coil region" evidence="17">
    <location>
        <begin position="1057"/>
        <end position="1091"/>
    </location>
</feature>
<keyword evidence="17" id="KW-0175">Coiled coil</keyword>
<dbReference type="EMBL" id="NCSJ02000037">
    <property type="protein sequence ID" value="RFU33325.1"/>
    <property type="molecule type" value="Genomic_DNA"/>
</dbReference>
<dbReference type="Pfam" id="PF21365">
    <property type="entry name" value="Glyco_hydro_31_3rd"/>
    <property type="match status" value="1"/>
</dbReference>
<feature type="domain" description="Glycoside hydrolase family 31 TIM barrel" evidence="19">
    <location>
        <begin position="356"/>
        <end position="795"/>
    </location>
</feature>
<evidence type="ECO:0000256" key="2">
    <source>
        <dbReference type="ARBA" id="ARBA00001657"/>
    </source>
</evidence>
<dbReference type="InterPro" id="IPR011013">
    <property type="entry name" value="Gal_mutarotase_sf_dom"/>
</dbReference>
<dbReference type="EC" id="3.2.1.21" evidence="6"/>
<evidence type="ECO:0000313" key="22">
    <source>
        <dbReference type="EMBL" id="RFU33325.1"/>
    </source>
</evidence>
<dbReference type="STRING" id="5539.A0A3E2HJ56"/>
<feature type="non-terminal residue" evidence="22">
    <location>
        <position position="1103"/>
    </location>
</feature>
<evidence type="ECO:0000256" key="17">
    <source>
        <dbReference type="SAM" id="Coils"/>
    </source>
</evidence>
<evidence type="ECO:0000256" key="13">
    <source>
        <dbReference type="ARBA" id="ARBA00023295"/>
    </source>
</evidence>
<keyword evidence="23" id="KW-1185">Reference proteome</keyword>
<evidence type="ECO:0000259" key="21">
    <source>
        <dbReference type="Pfam" id="PF21365"/>
    </source>
</evidence>
<evidence type="ECO:0000256" key="1">
    <source>
        <dbReference type="ARBA" id="ARBA00000448"/>
    </source>
</evidence>
<evidence type="ECO:0000259" key="19">
    <source>
        <dbReference type="Pfam" id="PF01055"/>
    </source>
</evidence>
<evidence type="ECO:0000256" key="15">
    <source>
        <dbReference type="ARBA" id="ARBA00023326"/>
    </source>
</evidence>
<dbReference type="AlphaFoldDB" id="A0A3E2HJ56"/>
<evidence type="ECO:0000256" key="3">
    <source>
        <dbReference type="ARBA" id="ARBA00004613"/>
    </source>
</evidence>
<sequence length="1103" mass="122614">MGQPCRGVVKMAGDPGKRPGNDQEERRESNNNRLGLKQEPELELLLPIKELGSSSLREKSLCWRFLTLTSSQHSAMARLTSLVLLLAAAVSSVSGNSDLGHHPPPPPANPDPLAHCPGYTASHIKTTASSLTADLKLAGRPCNVYGTDLTDLTLEVVYETDDRIHVKIQDAGNSVYQVPESVFPRPNPGRGVNSHQANIKFNYKASPFSFSITRAHSGEVLFDTSAASLVFESQYLRLRTSLPSNPNLYGLGEHTDPLRLNTTNYIRTLWSQDAYGVPEGANLYGNHPVYFDHRLSGTHGVLFLNSNGMDVKINNTNGRDQYLEYNTLGGVFDFYFVAGPTPIVVSQQYAEIVGLPTMMPYWGFGFHNCRYGYQDAYAVAEVIYNYSKAEIPLETMWTDIDYMDGRKVFSLDPDRFPLSMMQDINHHLHANNQHQILMVDPAVAYQPYPPYQRGAADNIFLHRSNGSFWLGVVWPGVTVFPDWFSNGVQNYWNNEFSIFFDPKNGVDVDGLWIDMNEPSNFPCNFPCDNPYAAAIGYPPEPPAVRTPPRPLPGWPCEFQPSGTPSCRSKREERASLSSGPVPRAAVDSVQLVPRQAPGHELGLPGRDLLYPKYAIHNAAAFTVEDNAAGGGISNHTVNTDVIHQNGLAMYDTHNFYGTMMSSISAAAMLNRRPGLRPLVITRSTFAGAGTKVGHWLGDNLSDWLHYRISIRGMLAFASIYQVPMVGSDVCGYGDSTTEELCARWATLGAFSPFYRDHNAYPPSIPQEFYQWPSVTTAAKKVIDIRYRLLDYIYTALHQQTQDGTPLVNPVFYLYPSDSKTFGLDLQYFYGPSLLISPVTEEGSTSTSVYFPRDIFYDFYTHAPLHGTGSYVTFNNIDITSIPLHYRGGTIIPQRANSAMTTTALRKEDFVIVVAPGQNGHATGSLYIDDGESIIQRRTTLVNFTWDGKHFTMKGNYGFNAGVKVKSIVILGVKSKPHGCLINGLKTGFGHQSGAGGVGDLTIDVGKPLIRTYLEHPSSARTSWHLTWSTMSFQVMWENIGKVVGTVVAFKGGLKSEMDILRRDMNWYKDNYDNLRKRYEGYDAQMDALKAELSPYKNQKEKST</sequence>
<organism evidence="22 23">
    <name type="scientific">Scytalidium lignicola</name>
    <name type="common">Hyphomycete</name>
    <dbReference type="NCBI Taxonomy" id="5539"/>
    <lineage>
        <taxon>Eukaryota</taxon>
        <taxon>Fungi</taxon>
        <taxon>Dikarya</taxon>
        <taxon>Ascomycota</taxon>
        <taxon>Pezizomycotina</taxon>
        <taxon>Leotiomycetes</taxon>
        <taxon>Leotiomycetes incertae sedis</taxon>
        <taxon>Scytalidium</taxon>
    </lineage>
</organism>
<dbReference type="SUPFAM" id="SSF74650">
    <property type="entry name" value="Galactose mutarotase-like"/>
    <property type="match status" value="1"/>
</dbReference>
<comment type="similarity">
    <text evidence="4">Belongs to the glycosyl hydrolase 31 family.</text>
</comment>
<keyword evidence="10" id="KW-0378">Hydrolase</keyword>
<feature type="region of interest" description="Disordered" evidence="18">
    <location>
        <begin position="1"/>
        <end position="36"/>
    </location>
</feature>
<dbReference type="Gene3D" id="2.60.40.1760">
    <property type="entry name" value="glycosyl hydrolase (family 31)"/>
    <property type="match status" value="1"/>
</dbReference>
<evidence type="ECO:0000256" key="5">
    <source>
        <dbReference type="ARBA" id="ARBA00012741"/>
    </source>
</evidence>
<evidence type="ECO:0000256" key="7">
    <source>
        <dbReference type="ARBA" id="ARBA00014002"/>
    </source>
</evidence>
<dbReference type="Pfam" id="PF01055">
    <property type="entry name" value="Glyco_hydro_31_2nd"/>
    <property type="match status" value="1"/>
</dbReference>
<keyword evidence="8" id="KW-0964">Secreted</keyword>
<dbReference type="InterPro" id="IPR025887">
    <property type="entry name" value="Glyco_hydro_31_N_dom"/>
</dbReference>
<protein>
    <recommendedName>
        <fullName evidence="7">Probable alpha/beta-glucosidase agdC</fullName>
        <ecNumber evidence="5">3.2.1.20</ecNumber>
        <ecNumber evidence="6">3.2.1.21</ecNumber>
    </recommendedName>
</protein>
<keyword evidence="15" id="KW-0624">Polysaccharide degradation</keyword>
<dbReference type="SUPFAM" id="SSF51011">
    <property type="entry name" value="Glycosyl hydrolase domain"/>
    <property type="match status" value="1"/>
</dbReference>
<feature type="non-terminal residue" evidence="22">
    <location>
        <position position="1"/>
    </location>
</feature>
<feature type="domain" description="Glycosyl hydrolase family 31 C-terminal" evidence="21">
    <location>
        <begin position="803"/>
        <end position="891"/>
    </location>
</feature>
<dbReference type="OrthoDB" id="5839090at2759"/>
<evidence type="ECO:0000256" key="11">
    <source>
        <dbReference type="ARBA" id="ARBA00023180"/>
    </source>
</evidence>
<dbReference type="PANTHER" id="PTHR22762">
    <property type="entry name" value="ALPHA-GLUCOSIDASE"/>
    <property type="match status" value="1"/>
</dbReference>
<comment type="caution">
    <text evidence="22">The sequence shown here is derived from an EMBL/GenBank/DDBJ whole genome shotgun (WGS) entry which is preliminary data.</text>
</comment>
<dbReference type="GO" id="GO:0004558">
    <property type="term" value="F:alpha-1,4-glucosidase activity"/>
    <property type="evidence" value="ECO:0007669"/>
    <property type="project" value="UniProtKB-EC"/>
</dbReference>
<comment type="function">
    <text evidence="16">Glucosidase involved in the degradation of cellulosic biomass. Has both alpha- and beta-glucosidase activity.</text>
</comment>
<dbReference type="Proteomes" id="UP000258309">
    <property type="component" value="Unassembled WGS sequence"/>
</dbReference>
<evidence type="ECO:0000256" key="6">
    <source>
        <dbReference type="ARBA" id="ARBA00012744"/>
    </source>
</evidence>
<dbReference type="CDD" id="cd06602">
    <property type="entry name" value="GH31_MGAM_SI_GAA"/>
    <property type="match status" value="1"/>
</dbReference>
<dbReference type="InterPro" id="IPR013780">
    <property type="entry name" value="Glyco_hydro_b"/>
</dbReference>
<keyword evidence="13" id="KW-0326">Glycosidase</keyword>
<proteinExistence type="inferred from homology"/>
<dbReference type="Gene3D" id="3.20.20.80">
    <property type="entry name" value="Glycosidases"/>
    <property type="match status" value="2"/>
</dbReference>
<keyword evidence="11" id="KW-0325">Glycoprotein</keyword>
<dbReference type="InterPro" id="IPR048395">
    <property type="entry name" value="Glyco_hydro_31_C"/>
</dbReference>
<evidence type="ECO:0000259" key="20">
    <source>
        <dbReference type="Pfam" id="PF13802"/>
    </source>
</evidence>
<evidence type="ECO:0000256" key="18">
    <source>
        <dbReference type="SAM" id="MobiDB-lite"/>
    </source>
</evidence>
<feature type="compositionally biased region" description="Basic and acidic residues" evidence="18">
    <location>
        <begin position="15"/>
        <end position="36"/>
    </location>
</feature>
<evidence type="ECO:0000256" key="4">
    <source>
        <dbReference type="ARBA" id="ARBA00007806"/>
    </source>
</evidence>
<evidence type="ECO:0000256" key="10">
    <source>
        <dbReference type="ARBA" id="ARBA00022801"/>
    </source>
</evidence>
<feature type="domain" description="Glycoside hydrolase family 31 N-terminal" evidence="20">
    <location>
        <begin position="198"/>
        <end position="308"/>
    </location>
</feature>
<dbReference type="OMA" id="YKGAVWP"/>
<evidence type="ECO:0000256" key="14">
    <source>
        <dbReference type="ARBA" id="ARBA00023316"/>
    </source>
</evidence>